<dbReference type="RefSeq" id="WP_136436145.1">
    <property type="nucleotide sequence ID" value="NZ_SSTJ01000031.1"/>
</dbReference>
<dbReference type="AlphaFoldDB" id="A0A4S4FV15"/>
<name>A0A4S4FV15_9ACTN</name>
<comment type="caution">
    <text evidence="1">The sequence shown here is derived from an EMBL/GenBank/DDBJ whole genome shotgun (WGS) entry which is preliminary data.</text>
</comment>
<reference evidence="1 2" key="1">
    <citation type="submission" date="2019-04" db="EMBL/GenBank/DDBJ databases">
        <title>Microbes associate with the intestines of laboratory mice.</title>
        <authorList>
            <person name="Navarre W."/>
            <person name="Wong E."/>
            <person name="Huang K.C."/>
            <person name="Tropini C."/>
            <person name="Ng K."/>
            <person name="Yu B."/>
        </authorList>
    </citation>
    <scope>NUCLEOTIDE SEQUENCE [LARGE SCALE GENOMIC DNA]</scope>
    <source>
        <strain evidence="1 2">NM80_B27</strain>
    </source>
</reference>
<evidence type="ECO:0000313" key="1">
    <source>
        <dbReference type="EMBL" id="THG34729.1"/>
    </source>
</evidence>
<dbReference type="EMBL" id="SSTJ01000031">
    <property type="protein sequence ID" value="THG34729.1"/>
    <property type="molecule type" value="Genomic_DNA"/>
</dbReference>
<organism evidence="1 2">
    <name type="scientific">Adlercreutzia caecimuris</name>
    <dbReference type="NCBI Taxonomy" id="671266"/>
    <lineage>
        <taxon>Bacteria</taxon>
        <taxon>Bacillati</taxon>
        <taxon>Actinomycetota</taxon>
        <taxon>Coriobacteriia</taxon>
        <taxon>Eggerthellales</taxon>
        <taxon>Eggerthellaceae</taxon>
        <taxon>Adlercreutzia</taxon>
    </lineage>
</organism>
<sequence>MLDEVNNLFLREEVLNQAFRVFEDKIGDRYQDFVRWKYITSDKSSAFCIKKAEKSDSIASKKRRLQTLDRETLKYMRDFGCRDVSGKQFLKNAISESIDTVEEESSSLRKTCMLLCRYTYLFRCDGVHANVEYPVFEKDGMREKGVLANLLEAAVIDFADWLAREGCLAEGA</sequence>
<protein>
    <submittedName>
        <fullName evidence="1">Uncharacterized protein</fullName>
    </submittedName>
</protein>
<accession>A0A4S4FV15</accession>
<dbReference type="Proteomes" id="UP000308978">
    <property type="component" value="Unassembled WGS sequence"/>
</dbReference>
<gene>
    <name evidence="1" type="ORF">E5986_11600</name>
</gene>
<evidence type="ECO:0000313" key="2">
    <source>
        <dbReference type="Proteomes" id="UP000308978"/>
    </source>
</evidence>
<proteinExistence type="predicted"/>